<dbReference type="SUPFAM" id="SSF54427">
    <property type="entry name" value="NTF2-like"/>
    <property type="match status" value="1"/>
</dbReference>
<feature type="signal peptide" evidence="1">
    <location>
        <begin position="1"/>
        <end position="22"/>
    </location>
</feature>
<dbReference type="InterPro" id="IPR039437">
    <property type="entry name" value="FrzH/put_lumazine-bd"/>
</dbReference>
<keyword evidence="1" id="KW-0732">Signal</keyword>
<evidence type="ECO:0000256" key="1">
    <source>
        <dbReference type="SAM" id="SignalP"/>
    </source>
</evidence>
<protein>
    <submittedName>
        <fullName evidence="2">Putative lumazine-binding protein</fullName>
    </submittedName>
</protein>
<evidence type="ECO:0000313" key="3">
    <source>
        <dbReference type="Proteomes" id="UP000317010"/>
    </source>
</evidence>
<keyword evidence="3" id="KW-1185">Reference proteome</keyword>
<dbReference type="InterPro" id="IPR032710">
    <property type="entry name" value="NTF2-like_dom_sf"/>
</dbReference>
<gene>
    <name evidence="2" type="ORF">JN11_04626</name>
</gene>
<organism evidence="2 3">
    <name type="scientific">Mucilaginibacter frigoritolerans</name>
    <dbReference type="NCBI Taxonomy" id="652788"/>
    <lineage>
        <taxon>Bacteria</taxon>
        <taxon>Pseudomonadati</taxon>
        <taxon>Bacteroidota</taxon>
        <taxon>Sphingobacteriia</taxon>
        <taxon>Sphingobacteriales</taxon>
        <taxon>Sphingobacteriaceae</taxon>
        <taxon>Mucilaginibacter</taxon>
    </lineage>
</organism>
<name>A0A562TNI2_9SPHI</name>
<evidence type="ECO:0000313" key="2">
    <source>
        <dbReference type="EMBL" id="TWI94844.1"/>
    </source>
</evidence>
<sequence length="141" mass="15179">MKTLKSVLAGIALLFISVAANATVHPTADKPTKTDIINIYIDAITHGKANTLANVLDDAMEYDVQRGENVNALNKDQLIQSLKDAGTNDASVTTETTILADDDDASTVKVTFKYADYTRTDVVTLSKTNSWAITKVVTSTK</sequence>
<dbReference type="Proteomes" id="UP000317010">
    <property type="component" value="Unassembled WGS sequence"/>
</dbReference>
<accession>A0A562TNI2</accession>
<dbReference type="OrthoDB" id="764454at2"/>
<dbReference type="AlphaFoldDB" id="A0A562TNI2"/>
<proteinExistence type="predicted"/>
<comment type="caution">
    <text evidence="2">The sequence shown here is derived from an EMBL/GenBank/DDBJ whole genome shotgun (WGS) entry which is preliminary data.</text>
</comment>
<reference evidence="2 3" key="1">
    <citation type="submission" date="2019-07" db="EMBL/GenBank/DDBJ databases">
        <title>Genomic Encyclopedia of Archaeal and Bacterial Type Strains, Phase II (KMG-II): from individual species to whole genera.</title>
        <authorList>
            <person name="Goeker M."/>
        </authorList>
    </citation>
    <scope>NUCLEOTIDE SEQUENCE [LARGE SCALE GENOMIC DNA]</scope>
    <source>
        <strain evidence="2 3">ATCC BAA-1854</strain>
    </source>
</reference>
<feature type="chain" id="PRO_5021911965" evidence="1">
    <location>
        <begin position="23"/>
        <end position="141"/>
    </location>
</feature>
<dbReference type="Pfam" id="PF12893">
    <property type="entry name" value="Lumazine_bd_2"/>
    <property type="match status" value="1"/>
</dbReference>
<dbReference type="EMBL" id="VLLI01000018">
    <property type="protein sequence ID" value="TWI94844.1"/>
    <property type="molecule type" value="Genomic_DNA"/>
</dbReference>
<dbReference type="RefSeq" id="WP_144916415.1">
    <property type="nucleotide sequence ID" value="NZ_VLLI01000018.1"/>
</dbReference>
<dbReference type="Gene3D" id="3.10.450.50">
    <property type="match status" value="1"/>
</dbReference>